<dbReference type="AlphaFoldDB" id="A0A385TWF1"/>
<dbReference type="PANTHER" id="PTHR47245">
    <property type="entry name" value="PEPTIDYLPROLYL ISOMERASE"/>
    <property type="match status" value="1"/>
</dbReference>
<dbReference type="PANTHER" id="PTHR47245:SF1">
    <property type="entry name" value="FOLDASE PROTEIN PRSA"/>
    <property type="match status" value="1"/>
</dbReference>
<keyword evidence="8" id="KW-1185">Reference proteome</keyword>
<dbReference type="Gene3D" id="3.10.50.40">
    <property type="match status" value="1"/>
</dbReference>
<evidence type="ECO:0000256" key="6">
    <source>
        <dbReference type="SAM" id="Phobius"/>
    </source>
</evidence>
<dbReference type="Proteomes" id="UP000266552">
    <property type="component" value="Chromosome"/>
</dbReference>
<keyword evidence="3" id="KW-0732">Signal</keyword>
<protein>
    <recommendedName>
        <fullName evidence="2">peptidylprolyl isomerase</fullName>
        <ecNumber evidence="2">5.2.1.8</ecNumber>
    </recommendedName>
</protein>
<keyword evidence="6" id="KW-0472">Membrane</keyword>
<evidence type="ECO:0000256" key="2">
    <source>
        <dbReference type="ARBA" id="ARBA00013194"/>
    </source>
</evidence>
<accession>A0A385TWF1</accession>
<name>A0A385TWF1_PAELA</name>
<evidence type="ECO:0000313" key="7">
    <source>
        <dbReference type="EMBL" id="AYB47841.1"/>
    </source>
</evidence>
<proteinExistence type="predicted"/>
<organism evidence="7 8">
    <name type="scientific">Paenibacillus lautus</name>
    <name type="common">Bacillus lautus</name>
    <dbReference type="NCBI Taxonomy" id="1401"/>
    <lineage>
        <taxon>Bacteria</taxon>
        <taxon>Bacillati</taxon>
        <taxon>Bacillota</taxon>
        <taxon>Bacilli</taxon>
        <taxon>Bacillales</taxon>
        <taxon>Paenibacillaceae</taxon>
        <taxon>Paenibacillus</taxon>
    </lineage>
</organism>
<dbReference type="InterPro" id="IPR050245">
    <property type="entry name" value="PrsA_foldase"/>
</dbReference>
<comment type="catalytic activity">
    <reaction evidence="1">
        <text>[protein]-peptidylproline (omega=180) = [protein]-peptidylproline (omega=0)</text>
        <dbReference type="Rhea" id="RHEA:16237"/>
        <dbReference type="Rhea" id="RHEA-COMP:10747"/>
        <dbReference type="Rhea" id="RHEA-COMP:10748"/>
        <dbReference type="ChEBI" id="CHEBI:83833"/>
        <dbReference type="ChEBI" id="CHEBI:83834"/>
        <dbReference type="EC" id="5.2.1.8"/>
    </reaction>
</comment>
<keyword evidence="4" id="KW-0697">Rotamase</keyword>
<evidence type="ECO:0000256" key="1">
    <source>
        <dbReference type="ARBA" id="ARBA00000971"/>
    </source>
</evidence>
<dbReference type="GO" id="GO:0003755">
    <property type="term" value="F:peptidyl-prolyl cis-trans isomerase activity"/>
    <property type="evidence" value="ECO:0007669"/>
    <property type="project" value="UniProtKB-KW"/>
</dbReference>
<dbReference type="EC" id="5.2.1.8" evidence="2"/>
<dbReference type="KEGG" id="plw:D5F53_15255"/>
<sequence>MRLMVHKFCSLKWLCIAGIFILIVVTILLIAKPEFTQTDRADAYIATVDGVEIHVSEFQRAIDANRAGMIKYFHEKYDAVPSAAFWTTPYGGKEIPLELLKKKALEDSINQKIRQILAKEQGVLPDISYDAFMQNFILENERRQQAIKNHQVVFGPAQYTEEAYFEYVMGNAALSVKNQLMEHDWKPNEQQLITFYESNKRRLYHAPATVKVRLLSLSFLDANRNVDALLKTRAKRKLETARQKISSGVSFELAARDIDQDDQVTEQIYNLDSYRHNARSPVAQATADLLPGEVSEMIEENGRFYLIQCMEKDQLGSKYLAFDGIREQVLKDYIDHQYEEYIRERLTDAKVVLNEELYGKFQM</sequence>
<dbReference type="SUPFAM" id="SSF109998">
    <property type="entry name" value="Triger factor/SurA peptide-binding domain-like"/>
    <property type="match status" value="1"/>
</dbReference>
<gene>
    <name evidence="7" type="ORF">D5F53_15255</name>
</gene>
<evidence type="ECO:0000256" key="3">
    <source>
        <dbReference type="ARBA" id="ARBA00022729"/>
    </source>
</evidence>
<evidence type="ECO:0000313" key="8">
    <source>
        <dbReference type="Proteomes" id="UP000266552"/>
    </source>
</evidence>
<keyword evidence="6" id="KW-1133">Transmembrane helix</keyword>
<feature type="transmembrane region" description="Helical" evidence="6">
    <location>
        <begin position="12"/>
        <end position="31"/>
    </location>
</feature>
<dbReference type="InterPro" id="IPR027304">
    <property type="entry name" value="Trigger_fact/SurA_dom_sf"/>
</dbReference>
<evidence type="ECO:0000256" key="4">
    <source>
        <dbReference type="ARBA" id="ARBA00023110"/>
    </source>
</evidence>
<reference evidence="7 8" key="1">
    <citation type="submission" date="2018-09" db="EMBL/GenBank/DDBJ databases">
        <title>Genome Sequence of Paenibacillus lautus Strain E7593-69, Azo Dye-Degrading Bacteria, Isolated from Commercial Tattoo Inks.</title>
        <authorList>
            <person name="Nho S.W."/>
            <person name="Kim S.-J."/>
            <person name="Kweon O."/>
            <person name="Cerniglia C.E."/>
        </authorList>
    </citation>
    <scope>NUCLEOTIDE SEQUENCE [LARGE SCALE GENOMIC DNA]</scope>
    <source>
        <strain evidence="7 8">E7593-69</strain>
    </source>
</reference>
<keyword evidence="6" id="KW-0812">Transmembrane</keyword>
<dbReference type="InterPro" id="IPR046357">
    <property type="entry name" value="PPIase_dom_sf"/>
</dbReference>
<dbReference type="EMBL" id="CP032412">
    <property type="protein sequence ID" value="AYB47841.1"/>
    <property type="molecule type" value="Genomic_DNA"/>
</dbReference>
<keyword evidence="5 7" id="KW-0413">Isomerase</keyword>
<evidence type="ECO:0000256" key="5">
    <source>
        <dbReference type="ARBA" id="ARBA00023235"/>
    </source>
</evidence>
<dbReference type="Gene3D" id="1.10.4030.10">
    <property type="entry name" value="Porin chaperone SurA, peptide-binding domain"/>
    <property type="match status" value="1"/>
</dbReference>